<dbReference type="Proteomes" id="UP000218334">
    <property type="component" value="Unassembled WGS sequence"/>
</dbReference>
<accession>A0A2H3BMP5</accession>
<dbReference type="EMBL" id="KZ293427">
    <property type="protein sequence ID" value="PBK70184.1"/>
    <property type="molecule type" value="Genomic_DNA"/>
</dbReference>
<protein>
    <submittedName>
        <fullName evidence="2">Uncharacterized protein</fullName>
    </submittedName>
</protein>
<feature type="transmembrane region" description="Helical" evidence="1">
    <location>
        <begin position="79"/>
        <end position="102"/>
    </location>
</feature>
<evidence type="ECO:0000313" key="3">
    <source>
        <dbReference type="Proteomes" id="UP000218334"/>
    </source>
</evidence>
<evidence type="ECO:0000256" key="1">
    <source>
        <dbReference type="SAM" id="Phobius"/>
    </source>
</evidence>
<feature type="transmembrane region" description="Helical" evidence="1">
    <location>
        <begin position="6"/>
        <end position="27"/>
    </location>
</feature>
<feature type="transmembrane region" description="Helical" evidence="1">
    <location>
        <begin position="185"/>
        <end position="209"/>
    </location>
</feature>
<feature type="transmembrane region" description="Helical" evidence="1">
    <location>
        <begin position="109"/>
        <end position="131"/>
    </location>
</feature>
<sequence length="256" mass="28434">MLKIIFVELLLYATHAALVVGTVWRVVVRDKGQSRFIRCGLVIAVYLIATSPLAIQPIFVQGRDDSTQGTTYVYSPRWILLSSTSFMANILITNCIVIWWCWFLSGHKWMFAVIPGLCTTVGSIFAGFGLYEMTTTPSSGNTCAAQIDWMLPYYSMSLAVTMLCTLVILHRIVMDPCNRRRTRRLWIKVIVESSLLFAVGLMILLAIYIKSGMGTSCPVLDVTMCTGLVPILAIARVSSDATMQESAPFEPQDNVV</sequence>
<organism evidence="2 3">
    <name type="scientific">Armillaria solidipes</name>
    <dbReference type="NCBI Taxonomy" id="1076256"/>
    <lineage>
        <taxon>Eukaryota</taxon>
        <taxon>Fungi</taxon>
        <taxon>Dikarya</taxon>
        <taxon>Basidiomycota</taxon>
        <taxon>Agaricomycotina</taxon>
        <taxon>Agaricomycetes</taxon>
        <taxon>Agaricomycetidae</taxon>
        <taxon>Agaricales</taxon>
        <taxon>Marasmiineae</taxon>
        <taxon>Physalacriaceae</taxon>
        <taxon>Armillaria</taxon>
    </lineage>
</organism>
<dbReference type="AlphaFoldDB" id="A0A2H3BMP5"/>
<keyword evidence="1" id="KW-1133">Transmembrane helix</keyword>
<proteinExistence type="predicted"/>
<keyword evidence="1" id="KW-0472">Membrane</keyword>
<keyword evidence="1" id="KW-0812">Transmembrane</keyword>
<feature type="transmembrane region" description="Helical" evidence="1">
    <location>
        <begin position="39"/>
        <end position="59"/>
    </location>
</feature>
<feature type="transmembrane region" description="Helical" evidence="1">
    <location>
        <begin position="151"/>
        <end position="173"/>
    </location>
</feature>
<keyword evidence="3" id="KW-1185">Reference proteome</keyword>
<evidence type="ECO:0000313" key="2">
    <source>
        <dbReference type="EMBL" id="PBK70184.1"/>
    </source>
</evidence>
<reference evidence="3" key="1">
    <citation type="journal article" date="2017" name="Nat. Ecol. Evol.">
        <title>Genome expansion and lineage-specific genetic innovations in the forest pathogenic fungi Armillaria.</title>
        <authorList>
            <person name="Sipos G."/>
            <person name="Prasanna A.N."/>
            <person name="Walter M.C."/>
            <person name="O'Connor E."/>
            <person name="Balint B."/>
            <person name="Krizsan K."/>
            <person name="Kiss B."/>
            <person name="Hess J."/>
            <person name="Varga T."/>
            <person name="Slot J."/>
            <person name="Riley R."/>
            <person name="Boka B."/>
            <person name="Rigling D."/>
            <person name="Barry K."/>
            <person name="Lee J."/>
            <person name="Mihaltcheva S."/>
            <person name="LaButti K."/>
            <person name="Lipzen A."/>
            <person name="Waldron R."/>
            <person name="Moloney N.M."/>
            <person name="Sperisen C."/>
            <person name="Kredics L."/>
            <person name="Vagvoelgyi C."/>
            <person name="Patrignani A."/>
            <person name="Fitzpatrick D."/>
            <person name="Nagy I."/>
            <person name="Doyle S."/>
            <person name="Anderson J.B."/>
            <person name="Grigoriev I.V."/>
            <person name="Gueldener U."/>
            <person name="Muensterkoetter M."/>
            <person name="Nagy L.G."/>
        </authorList>
    </citation>
    <scope>NUCLEOTIDE SEQUENCE [LARGE SCALE GENOMIC DNA]</scope>
    <source>
        <strain evidence="3">28-4</strain>
    </source>
</reference>
<gene>
    <name evidence="2" type="ORF">ARMSODRAFT_1018274</name>
</gene>
<name>A0A2H3BMP5_9AGAR</name>